<feature type="compositionally biased region" description="Basic and acidic residues" evidence="2">
    <location>
        <begin position="12"/>
        <end position="35"/>
    </location>
</feature>
<feature type="coiled-coil region" evidence="1">
    <location>
        <begin position="36"/>
        <end position="89"/>
    </location>
</feature>
<dbReference type="Proteomes" id="UP000054342">
    <property type="component" value="Unassembled WGS sequence"/>
</dbReference>
<evidence type="ECO:0000256" key="1">
    <source>
        <dbReference type="SAM" id="Coils"/>
    </source>
</evidence>
<reference evidence="3 4" key="1">
    <citation type="submission" date="2015-01" db="EMBL/GenBank/DDBJ databases">
        <title>The Genome Sequence of Exophiala xenobiotica CBS118157.</title>
        <authorList>
            <consortium name="The Broad Institute Genomics Platform"/>
            <person name="Cuomo C."/>
            <person name="de Hoog S."/>
            <person name="Gorbushina A."/>
            <person name="Stielow B."/>
            <person name="Teixiera M."/>
            <person name="Abouelleil A."/>
            <person name="Chapman S.B."/>
            <person name="Priest M."/>
            <person name="Young S.K."/>
            <person name="Wortman J."/>
            <person name="Nusbaum C."/>
            <person name="Birren B."/>
        </authorList>
    </citation>
    <scope>NUCLEOTIDE SEQUENCE [LARGE SCALE GENOMIC DNA]</scope>
    <source>
        <strain evidence="3 4">CBS 118157</strain>
    </source>
</reference>
<sequence length="449" mass="51538">METVTPRTSKSRQRDTDGTRVERKRIQDRLAQRATRERTKNRIAFLEQRLQSLEASDKQGEISSLTRIIDDLRNDNHRLRNALVKIRTAVDQTVATTEREDHCDGRKSRKACGCSIDLNCSCRKIFRSTSPTDLEHAGPSAPNNQGKRHDSTSTEASDVSEVVQGNLGLCQPDTVGGLNGLETFFDFNPDALLEMFEMGTTSPNAWDPATPSPFDFRLPASETVKTAPDVDKWHVSNGAFIHALNSVKKRAVSNLHLDLHVPFKAAIWGWDNVGSEAQHPVWRALRQVDQRVFGSWRSKAQRIALMYVCQTLIQYRENPTRENLARVPHFVRPRPSQETIQHPAVIDFLIWPGLRDRLVFEHKKYTATGSFSAAFVENFNFYWPWSDRDIFVHDPVTDRYEVSKVFLEYVYNFKNWTMKPGFFQKFPEMQHDIAMFEEPPNFPGAVWTV</sequence>
<feature type="region of interest" description="Disordered" evidence="2">
    <location>
        <begin position="1"/>
        <end position="35"/>
    </location>
</feature>
<dbReference type="CDD" id="cd14688">
    <property type="entry name" value="bZIP_YAP"/>
    <property type="match status" value="1"/>
</dbReference>
<organism evidence="3 4">
    <name type="scientific">Exophiala xenobiotica</name>
    <dbReference type="NCBI Taxonomy" id="348802"/>
    <lineage>
        <taxon>Eukaryota</taxon>
        <taxon>Fungi</taxon>
        <taxon>Dikarya</taxon>
        <taxon>Ascomycota</taxon>
        <taxon>Pezizomycotina</taxon>
        <taxon>Eurotiomycetes</taxon>
        <taxon>Chaetothyriomycetidae</taxon>
        <taxon>Chaetothyriales</taxon>
        <taxon>Herpotrichiellaceae</taxon>
        <taxon>Exophiala</taxon>
    </lineage>
</organism>
<proteinExistence type="predicted"/>
<dbReference type="InterPro" id="IPR046347">
    <property type="entry name" value="bZIP_sf"/>
</dbReference>
<evidence type="ECO:0000256" key="2">
    <source>
        <dbReference type="SAM" id="MobiDB-lite"/>
    </source>
</evidence>
<dbReference type="PANTHER" id="PTHR37012">
    <property type="entry name" value="B-ZIP TRANSCRIPTION FACTOR (EUROFUNG)-RELATED"/>
    <property type="match status" value="1"/>
</dbReference>
<name>A0A0D2EE40_9EURO</name>
<dbReference type="AlphaFoldDB" id="A0A0D2EE40"/>
<dbReference type="InterPro" id="IPR021833">
    <property type="entry name" value="DUF3425"/>
</dbReference>
<dbReference type="Pfam" id="PF11905">
    <property type="entry name" value="DUF3425"/>
    <property type="match status" value="1"/>
</dbReference>
<dbReference type="GeneID" id="25331114"/>
<gene>
    <name evidence="3" type="ORF">PV05_09206</name>
</gene>
<evidence type="ECO:0000313" key="4">
    <source>
        <dbReference type="Proteomes" id="UP000054342"/>
    </source>
</evidence>
<protein>
    <recommendedName>
        <fullName evidence="5">BZIP domain-containing protein</fullName>
    </recommendedName>
</protein>
<dbReference type="EMBL" id="KN847321">
    <property type="protein sequence ID" value="KIW53658.1"/>
    <property type="molecule type" value="Genomic_DNA"/>
</dbReference>
<dbReference type="HOGENOM" id="CLU_028818_4_0_1"/>
<dbReference type="SUPFAM" id="SSF57959">
    <property type="entry name" value="Leucine zipper domain"/>
    <property type="match status" value="1"/>
</dbReference>
<keyword evidence="1" id="KW-0175">Coiled coil</keyword>
<evidence type="ECO:0008006" key="5">
    <source>
        <dbReference type="Google" id="ProtNLM"/>
    </source>
</evidence>
<dbReference type="GO" id="GO:0003700">
    <property type="term" value="F:DNA-binding transcription factor activity"/>
    <property type="evidence" value="ECO:0007669"/>
    <property type="project" value="InterPro"/>
</dbReference>
<evidence type="ECO:0000313" key="3">
    <source>
        <dbReference type="EMBL" id="KIW53658.1"/>
    </source>
</evidence>
<keyword evidence="4" id="KW-1185">Reference proteome</keyword>
<dbReference type="RefSeq" id="XP_013314242.1">
    <property type="nucleotide sequence ID" value="XM_013458788.1"/>
</dbReference>
<dbReference type="OrthoDB" id="5086080at2759"/>
<dbReference type="PANTHER" id="PTHR37012:SF7">
    <property type="entry name" value="B-ZIP TRANSCRIPTION FACTOR (EUROFUNG)-RELATED"/>
    <property type="match status" value="1"/>
</dbReference>
<dbReference type="Gene3D" id="1.20.5.170">
    <property type="match status" value="1"/>
</dbReference>
<feature type="region of interest" description="Disordered" evidence="2">
    <location>
        <begin position="131"/>
        <end position="158"/>
    </location>
</feature>
<accession>A0A0D2EE40</accession>